<dbReference type="OrthoDB" id="362473at2"/>
<dbReference type="RefSeq" id="WP_098062108.1">
    <property type="nucleotide sequence ID" value="NZ_PDEP01000006.1"/>
</dbReference>
<dbReference type="Gene3D" id="1.10.10.10">
    <property type="entry name" value="Winged helix-like DNA-binding domain superfamily/Winged helix DNA-binding domain"/>
    <property type="match status" value="1"/>
</dbReference>
<dbReference type="EMBL" id="PDEP01000006">
    <property type="protein sequence ID" value="PEN07080.1"/>
    <property type="molecule type" value="Genomic_DNA"/>
</dbReference>
<dbReference type="InterPro" id="IPR036390">
    <property type="entry name" value="WH_DNA-bd_sf"/>
</dbReference>
<dbReference type="Proteomes" id="UP000221024">
    <property type="component" value="Unassembled WGS sequence"/>
</dbReference>
<keyword evidence="1" id="KW-0805">Transcription regulation</keyword>
<keyword evidence="6" id="KW-1185">Reference proteome</keyword>
<organism evidence="5 6">
    <name type="scientific">Longimonas halophila</name>
    <dbReference type="NCBI Taxonomy" id="1469170"/>
    <lineage>
        <taxon>Bacteria</taxon>
        <taxon>Pseudomonadati</taxon>
        <taxon>Rhodothermota</taxon>
        <taxon>Rhodothermia</taxon>
        <taxon>Rhodothermales</taxon>
        <taxon>Salisaetaceae</taxon>
        <taxon>Longimonas</taxon>
    </lineage>
</organism>
<name>A0A2H3NM00_9BACT</name>
<evidence type="ECO:0000256" key="1">
    <source>
        <dbReference type="ARBA" id="ARBA00023015"/>
    </source>
</evidence>
<keyword evidence="2" id="KW-0238">DNA-binding</keyword>
<dbReference type="PANTHER" id="PTHR38445">
    <property type="entry name" value="HTH-TYPE TRANSCRIPTIONAL REPRESSOR YTRA"/>
    <property type="match status" value="1"/>
</dbReference>
<dbReference type="PANTHER" id="PTHR38445:SF9">
    <property type="entry name" value="HTH-TYPE TRANSCRIPTIONAL REPRESSOR YTRA"/>
    <property type="match status" value="1"/>
</dbReference>
<accession>A0A2H3NM00</accession>
<proteinExistence type="predicted"/>
<gene>
    <name evidence="5" type="ORF">CRI93_08045</name>
</gene>
<dbReference type="PROSITE" id="PS50949">
    <property type="entry name" value="HTH_GNTR"/>
    <property type="match status" value="1"/>
</dbReference>
<dbReference type="GO" id="GO:0003700">
    <property type="term" value="F:DNA-binding transcription factor activity"/>
    <property type="evidence" value="ECO:0007669"/>
    <property type="project" value="InterPro"/>
</dbReference>
<evidence type="ECO:0000256" key="3">
    <source>
        <dbReference type="ARBA" id="ARBA00023163"/>
    </source>
</evidence>
<evidence type="ECO:0000313" key="5">
    <source>
        <dbReference type="EMBL" id="PEN07080.1"/>
    </source>
</evidence>
<dbReference type="InterPro" id="IPR036388">
    <property type="entry name" value="WH-like_DNA-bd_sf"/>
</dbReference>
<evidence type="ECO:0000313" key="6">
    <source>
        <dbReference type="Proteomes" id="UP000221024"/>
    </source>
</evidence>
<reference evidence="5 6" key="1">
    <citation type="submission" date="2017-10" db="EMBL/GenBank/DDBJ databases">
        <title>Draft genome of Longimonas halophila.</title>
        <authorList>
            <person name="Goh K.M."/>
            <person name="Shamsir M.S."/>
            <person name="Lim S.W."/>
        </authorList>
    </citation>
    <scope>NUCLEOTIDE SEQUENCE [LARGE SCALE GENOMIC DNA]</scope>
    <source>
        <strain evidence="5 6">KCTC 42399</strain>
    </source>
</reference>
<protein>
    <submittedName>
        <fullName evidence="5">GntR family transcriptional regulator</fullName>
    </submittedName>
</protein>
<dbReference type="Pfam" id="PF00392">
    <property type="entry name" value="GntR"/>
    <property type="match status" value="1"/>
</dbReference>
<comment type="caution">
    <text evidence="5">The sequence shown here is derived from an EMBL/GenBank/DDBJ whole genome shotgun (WGS) entry which is preliminary data.</text>
</comment>
<dbReference type="CDD" id="cd07377">
    <property type="entry name" value="WHTH_GntR"/>
    <property type="match status" value="1"/>
</dbReference>
<dbReference type="GO" id="GO:0003677">
    <property type="term" value="F:DNA binding"/>
    <property type="evidence" value="ECO:0007669"/>
    <property type="project" value="UniProtKB-KW"/>
</dbReference>
<evidence type="ECO:0000259" key="4">
    <source>
        <dbReference type="PROSITE" id="PS50949"/>
    </source>
</evidence>
<sequence>MLTIDRSASTSVHDQLVKQLRYQIARGEYAVDDALPSTRRLADQLDISFHTVRKAYNTLKEDGLLTSKVGSGYTVQERRPLDKAERMERGAHVMHSALQQLIGLGCTEPEIEAIMQEQVAQLDYVGFDRKLLVAGPHPEINALWADQVSKRIQQPVRACTLDALARHADADFVFTPYDHLHEARAQVPRADVLGFVTHLPQDVLDRVTRLAERSTVGLVTQRPSSISPLATLLRQHPAFHGQVIAASIDAGTDHLRSFLDEVDCVLYTPASKRRVRSHLGPHQSNGLLRVLISTDSLDAIAAAVPA</sequence>
<dbReference type="AlphaFoldDB" id="A0A2H3NM00"/>
<dbReference type="InterPro" id="IPR000524">
    <property type="entry name" value="Tscrpt_reg_HTH_GntR"/>
</dbReference>
<dbReference type="SMART" id="SM00345">
    <property type="entry name" value="HTH_GNTR"/>
    <property type="match status" value="1"/>
</dbReference>
<dbReference type="SUPFAM" id="SSF46785">
    <property type="entry name" value="Winged helix' DNA-binding domain"/>
    <property type="match status" value="1"/>
</dbReference>
<feature type="domain" description="HTH gntR-type" evidence="4">
    <location>
        <begin position="10"/>
        <end position="78"/>
    </location>
</feature>
<keyword evidence="3" id="KW-0804">Transcription</keyword>
<evidence type="ECO:0000256" key="2">
    <source>
        <dbReference type="ARBA" id="ARBA00023125"/>
    </source>
</evidence>